<dbReference type="Proteomes" id="UP000315816">
    <property type="component" value="Unassembled WGS sequence"/>
</dbReference>
<accession>A0A545SSG3</accession>
<gene>
    <name evidence="2" type="ORF">FIL88_08655</name>
</gene>
<reference evidence="2 3" key="1">
    <citation type="submission" date="2019-06" db="EMBL/GenBank/DDBJ databases">
        <title>A novel species of marine bacteria.</title>
        <authorList>
            <person name="Wang Y."/>
        </authorList>
    </citation>
    <scope>NUCLEOTIDE SEQUENCE [LARGE SCALE GENOMIC DNA]</scope>
    <source>
        <strain evidence="2 3">MA1-10</strain>
    </source>
</reference>
<dbReference type="RefSeq" id="WP_142853337.1">
    <property type="nucleotide sequence ID" value="NZ_FXWW01000001.1"/>
</dbReference>
<dbReference type="AlphaFoldDB" id="A0A545SSG3"/>
<protein>
    <submittedName>
        <fullName evidence="2">Uncharacterized protein</fullName>
    </submittedName>
</protein>
<evidence type="ECO:0000313" key="2">
    <source>
        <dbReference type="EMBL" id="TQV67903.1"/>
    </source>
</evidence>
<keyword evidence="3" id="KW-1185">Reference proteome</keyword>
<feature type="coiled-coil region" evidence="1">
    <location>
        <begin position="52"/>
        <end position="79"/>
    </location>
</feature>
<sequence length="283" mass="32063">MTLDTEDRIGLLEKEVSRLNEVEPKALKYFQAAVSLAMATSAVIITINFFDGNNADRELERLREEISFMRMEVERAKGHSLPTHVQLEQPTGYETEEKYPLRVSVHYDNHEIDGSHETKYTVRATLYLGLVSAETTILRGFQYQLSGKLAEFSEGRMHPGFRDILTKNANKPSDDQTDEDKYLSRMNSAGYSATGGEENQRTLVKDTKTHRSISTDQSQLTCDEALELQETLVREINAETGIKQKIRLVLDSGPAPRKHEISIKATVDKANWIERLGCPEKNN</sequence>
<dbReference type="EMBL" id="VICH01000005">
    <property type="protein sequence ID" value="TQV67903.1"/>
    <property type="molecule type" value="Genomic_DNA"/>
</dbReference>
<organism evidence="2 3">
    <name type="scientific">Aliiroseovarius halocynthiae</name>
    <dbReference type="NCBI Taxonomy" id="985055"/>
    <lineage>
        <taxon>Bacteria</taxon>
        <taxon>Pseudomonadati</taxon>
        <taxon>Pseudomonadota</taxon>
        <taxon>Alphaproteobacteria</taxon>
        <taxon>Rhodobacterales</taxon>
        <taxon>Paracoccaceae</taxon>
        <taxon>Aliiroseovarius</taxon>
    </lineage>
</organism>
<evidence type="ECO:0000313" key="3">
    <source>
        <dbReference type="Proteomes" id="UP000315816"/>
    </source>
</evidence>
<comment type="caution">
    <text evidence="2">The sequence shown here is derived from an EMBL/GenBank/DDBJ whole genome shotgun (WGS) entry which is preliminary data.</text>
</comment>
<proteinExistence type="predicted"/>
<keyword evidence="1" id="KW-0175">Coiled coil</keyword>
<evidence type="ECO:0000256" key="1">
    <source>
        <dbReference type="SAM" id="Coils"/>
    </source>
</evidence>
<name>A0A545SSG3_9RHOB</name>